<evidence type="ECO:0000313" key="2">
    <source>
        <dbReference type="Proteomes" id="UP000050280"/>
    </source>
</evidence>
<dbReference type="AlphaFoldDB" id="A0A0P7AXL3"/>
<evidence type="ECO:0000313" key="1">
    <source>
        <dbReference type="EMBL" id="KPM33544.1"/>
    </source>
</evidence>
<proteinExistence type="predicted"/>
<gene>
    <name evidence="1" type="ORF">I595_446</name>
</gene>
<dbReference type="STRING" id="1300341.I595_446"/>
<name>A0A0P7AXL3_9FLAO</name>
<sequence>MIHFPRTFEALLSAKACRGVENTVKPMGDKSVARPLERAGRAYHR</sequence>
<comment type="caution">
    <text evidence="1">The sequence shown here is derived from an EMBL/GenBank/DDBJ whole genome shotgun (WGS) entry which is preliminary data.</text>
</comment>
<protein>
    <submittedName>
        <fullName evidence="1">Uncharacterized protein</fullName>
    </submittedName>
</protein>
<dbReference type="Proteomes" id="UP000050280">
    <property type="component" value="Unassembled WGS sequence"/>
</dbReference>
<keyword evidence="2" id="KW-1185">Reference proteome</keyword>
<dbReference type="EMBL" id="LDJX01000001">
    <property type="protein sequence ID" value="KPM33544.1"/>
    <property type="molecule type" value="Genomic_DNA"/>
</dbReference>
<organism evidence="1 2">
    <name type="scientific">Croceitalea dokdonensis DOKDO 023</name>
    <dbReference type="NCBI Taxonomy" id="1300341"/>
    <lineage>
        <taxon>Bacteria</taxon>
        <taxon>Pseudomonadati</taxon>
        <taxon>Bacteroidota</taxon>
        <taxon>Flavobacteriia</taxon>
        <taxon>Flavobacteriales</taxon>
        <taxon>Flavobacteriaceae</taxon>
        <taxon>Croceitalea</taxon>
    </lineage>
</organism>
<accession>A0A0P7AXL3</accession>
<reference evidence="1 2" key="1">
    <citation type="submission" date="2015-09" db="EMBL/GenBank/DDBJ databases">
        <title>Genome sequence of the marine flavobacterium Croceitalea dokdonensis DOKDO 023 that contains proton- and sodium-pumping rhodopsins.</title>
        <authorList>
            <person name="Kwon S.-K."/>
            <person name="Lee H.K."/>
            <person name="Kwak M.-J."/>
            <person name="Kim J.F."/>
        </authorList>
    </citation>
    <scope>NUCLEOTIDE SEQUENCE [LARGE SCALE GENOMIC DNA]</scope>
    <source>
        <strain evidence="1 2">DOKDO 023</strain>
    </source>
</reference>